<keyword evidence="6" id="KW-0862">Zinc</keyword>
<gene>
    <name evidence="13" type="ORF">P3X46_021267</name>
</gene>
<dbReference type="PROSITE" id="PS50089">
    <property type="entry name" value="ZF_RING_2"/>
    <property type="match status" value="1"/>
</dbReference>
<dbReference type="InterPro" id="IPR053238">
    <property type="entry name" value="RING-H2_zinc_finger"/>
</dbReference>
<keyword evidence="4 8" id="KW-0863">Zinc-finger</keyword>
<feature type="compositionally biased region" description="Polar residues" evidence="9">
    <location>
        <begin position="357"/>
        <end position="367"/>
    </location>
</feature>
<dbReference type="InterPro" id="IPR013083">
    <property type="entry name" value="Znf_RING/FYVE/PHD"/>
</dbReference>
<feature type="compositionally biased region" description="Basic and acidic residues" evidence="9">
    <location>
        <begin position="393"/>
        <end position="418"/>
    </location>
</feature>
<evidence type="ECO:0000259" key="12">
    <source>
        <dbReference type="PROSITE" id="PS50089"/>
    </source>
</evidence>
<keyword evidence="3" id="KW-0479">Metal-binding</keyword>
<evidence type="ECO:0000256" key="8">
    <source>
        <dbReference type="PROSITE-ProRule" id="PRU00175"/>
    </source>
</evidence>
<evidence type="ECO:0000256" key="11">
    <source>
        <dbReference type="SAM" id="SignalP"/>
    </source>
</evidence>
<evidence type="ECO:0000256" key="3">
    <source>
        <dbReference type="ARBA" id="ARBA00022723"/>
    </source>
</evidence>
<dbReference type="SUPFAM" id="SSF57850">
    <property type="entry name" value="RING/U-box"/>
    <property type="match status" value="1"/>
</dbReference>
<feature type="chain" id="PRO_5045671541" description="RING-type E3 ubiquitin transferase" evidence="11">
    <location>
        <begin position="31"/>
        <end position="425"/>
    </location>
</feature>
<dbReference type="PANTHER" id="PTHR14155">
    <property type="entry name" value="RING FINGER DOMAIN-CONTAINING"/>
    <property type="match status" value="1"/>
</dbReference>
<feature type="region of interest" description="Disordered" evidence="9">
    <location>
        <begin position="346"/>
        <end position="425"/>
    </location>
</feature>
<feature type="transmembrane region" description="Helical" evidence="10">
    <location>
        <begin position="56"/>
        <end position="77"/>
    </location>
</feature>
<keyword evidence="14" id="KW-1185">Reference proteome</keyword>
<keyword evidence="5" id="KW-0833">Ubl conjugation pathway</keyword>
<comment type="caution">
    <text evidence="13">The sequence shown here is derived from an EMBL/GenBank/DDBJ whole genome shotgun (WGS) entry which is preliminary data.</text>
</comment>
<dbReference type="EMBL" id="JARPOI010000012">
    <property type="protein sequence ID" value="KAJ9166527.1"/>
    <property type="molecule type" value="Genomic_DNA"/>
</dbReference>
<evidence type="ECO:0000256" key="4">
    <source>
        <dbReference type="ARBA" id="ARBA00022771"/>
    </source>
</evidence>
<organism evidence="13 14">
    <name type="scientific">Hevea brasiliensis</name>
    <name type="common">Para rubber tree</name>
    <name type="synonym">Siphonia brasiliensis</name>
    <dbReference type="NCBI Taxonomy" id="3981"/>
    <lineage>
        <taxon>Eukaryota</taxon>
        <taxon>Viridiplantae</taxon>
        <taxon>Streptophyta</taxon>
        <taxon>Embryophyta</taxon>
        <taxon>Tracheophyta</taxon>
        <taxon>Spermatophyta</taxon>
        <taxon>Magnoliopsida</taxon>
        <taxon>eudicotyledons</taxon>
        <taxon>Gunneridae</taxon>
        <taxon>Pentapetalae</taxon>
        <taxon>rosids</taxon>
        <taxon>fabids</taxon>
        <taxon>Malpighiales</taxon>
        <taxon>Euphorbiaceae</taxon>
        <taxon>Crotonoideae</taxon>
        <taxon>Micrandreae</taxon>
        <taxon>Hevea</taxon>
    </lineage>
</organism>
<evidence type="ECO:0000256" key="2">
    <source>
        <dbReference type="ARBA" id="ARBA00012483"/>
    </source>
</evidence>
<dbReference type="CDD" id="cd16461">
    <property type="entry name" value="RING-H2_EL5-like"/>
    <property type="match status" value="1"/>
</dbReference>
<evidence type="ECO:0000256" key="5">
    <source>
        <dbReference type="ARBA" id="ARBA00022786"/>
    </source>
</evidence>
<name>A0ABQ9LH22_HEVBR</name>
<dbReference type="Pfam" id="PF13639">
    <property type="entry name" value="zf-RING_2"/>
    <property type="match status" value="1"/>
</dbReference>
<feature type="compositionally biased region" description="Low complexity" evidence="9">
    <location>
        <begin position="383"/>
        <end position="392"/>
    </location>
</feature>
<evidence type="ECO:0000256" key="1">
    <source>
        <dbReference type="ARBA" id="ARBA00000900"/>
    </source>
</evidence>
<feature type="domain" description="RING-type" evidence="12">
    <location>
        <begin position="138"/>
        <end position="180"/>
    </location>
</feature>
<dbReference type="Proteomes" id="UP001174677">
    <property type="component" value="Chromosome 12"/>
</dbReference>
<comment type="catalytic activity">
    <reaction evidence="1">
        <text>S-ubiquitinyl-[E2 ubiquitin-conjugating enzyme]-L-cysteine + [acceptor protein]-L-lysine = [E2 ubiquitin-conjugating enzyme]-L-cysteine + N(6)-ubiquitinyl-[acceptor protein]-L-lysine.</text>
        <dbReference type="EC" id="2.3.2.27"/>
    </reaction>
</comment>
<evidence type="ECO:0000256" key="10">
    <source>
        <dbReference type="SAM" id="Phobius"/>
    </source>
</evidence>
<evidence type="ECO:0000313" key="13">
    <source>
        <dbReference type="EMBL" id="KAJ9166527.1"/>
    </source>
</evidence>
<evidence type="ECO:0000256" key="6">
    <source>
        <dbReference type="ARBA" id="ARBA00022833"/>
    </source>
</evidence>
<sequence length="425" mass="47601">MTTLSIPPQLYYGLLLKLFLFLVTSPFTAAQRGTSPSSPSQPIDPFPQTPQFNPSLAILMVIVVSAFFFMGFFSVYIRQCSERRLRGRLNPAATQIFGGGRWSRRGQQGLDAAVIETFPTFLYSTVKGHKIGKGSLECAVCLNEFEDDQTLRLIPKCSHVFHPDCIDAWLASHTTCPVCRANLVPRPGESSFDSIQLLETDSNWVEPDRRSNNTSDETQNDVLIQVSDDSDQNRAQSQEVILLNTATQNRPPRSWSTGWRLGKWFPRSHSTGHSLVQPGENLERFTLRLPDEVRSQLMNNRLNRTKSCVAFPRATSSRRGYRSRSVGSWSSRNYFYYERFDREGRPDGDRGGLTVTPLFSGSGSVPSSKHGVGGSDEVNATPSKSLLKSVKSPFDHFFENSRNKNVGERSSDRPRDDDVSSDSQV</sequence>
<proteinExistence type="inferred from homology"/>
<protein>
    <recommendedName>
        <fullName evidence="2">RING-type E3 ubiquitin transferase</fullName>
        <ecNumber evidence="2">2.3.2.27</ecNumber>
    </recommendedName>
</protein>
<keyword evidence="11" id="KW-0732">Signal</keyword>
<evidence type="ECO:0000256" key="9">
    <source>
        <dbReference type="SAM" id="MobiDB-lite"/>
    </source>
</evidence>
<dbReference type="InterPro" id="IPR001841">
    <property type="entry name" value="Znf_RING"/>
</dbReference>
<dbReference type="EC" id="2.3.2.27" evidence="2"/>
<keyword evidence="10" id="KW-1133">Transmembrane helix</keyword>
<dbReference type="PANTHER" id="PTHR14155:SF583">
    <property type="entry name" value="RING-TYPE DOMAIN-CONTAINING PROTEIN"/>
    <property type="match status" value="1"/>
</dbReference>
<keyword evidence="10" id="KW-0812">Transmembrane</keyword>
<feature type="signal peptide" evidence="11">
    <location>
        <begin position="1"/>
        <end position="30"/>
    </location>
</feature>
<evidence type="ECO:0000256" key="7">
    <source>
        <dbReference type="ARBA" id="ARBA00024209"/>
    </source>
</evidence>
<reference evidence="13 14" key="1">
    <citation type="journal article" date="2023" name="Plant Biotechnol. J.">
        <title>Chromosome-level wild Hevea brasiliensis genome provides new tools for genomic-assisted breeding and valuable loci to elevate rubber yield.</title>
        <authorList>
            <person name="Cheng H."/>
            <person name="Song X."/>
            <person name="Hu Y."/>
            <person name="Wu T."/>
            <person name="Yang Q."/>
            <person name="An Z."/>
            <person name="Feng S."/>
            <person name="Deng Z."/>
            <person name="Wu W."/>
            <person name="Zeng X."/>
            <person name="Tu M."/>
            <person name="Wang X."/>
            <person name="Huang H."/>
        </authorList>
    </citation>
    <scope>NUCLEOTIDE SEQUENCE [LARGE SCALE GENOMIC DNA]</scope>
    <source>
        <strain evidence="13">MT/VB/25A 57/8</strain>
    </source>
</reference>
<dbReference type="Gene3D" id="3.30.40.10">
    <property type="entry name" value="Zinc/RING finger domain, C3HC4 (zinc finger)"/>
    <property type="match status" value="1"/>
</dbReference>
<comment type="similarity">
    <text evidence="7">Belongs to the RING-type zinc finger family. ATL subfamily.</text>
</comment>
<dbReference type="SMART" id="SM00184">
    <property type="entry name" value="RING"/>
    <property type="match status" value="1"/>
</dbReference>
<accession>A0ABQ9LH22</accession>
<evidence type="ECO:0000313" key="14">
    <source>
        <dbReference type="Proteomes" id="UP001174677"/>
    </source>
</evidence>
<keyword evidence="10" id="KW-0472">Membrane</keyword>